<dbReference type="SMART" id="SM00490">
    <property type="entry name" value="HELICc"/>
    <property type="match status" value="1"/>
</dbReference>
<keyword evidence="1" id="KW-0547">Nucleotide-binding</keyword>
<dbReference type="InterPro" id="IPR000330">
    <property type="entry name" value="SNF2_N"/>
</dbReference>
<evidence type="ECO:0000313" key="8">
    <source>
        <dbReference type="Proteomes" id="UP000001197"/>
    </source>
</evidence>
<keyword evidence="7" id="KW-0347">Helicase</keyword>
<feature type="region of interest" description="Disordered" evidence="4">
    <location>
        <begin position="263"/>
        <end position="297"/>
    </location>
</feature>
<dbReference type="GO" id="GO:0016787">
    <property type="term" value="F:hydrolase activity"/>
    <property type="evidence" value="ECO:0007669"/>
    <property type="project" value="UniProtKB-KW"/>
</dbReference>
<dbReference type="Gene3D" id="3.40.50.10810">
    <property type="entry name" value="Tandem AAA-ATPase domain"/>
    <property type="match status" value="1"/>
</dbReference>
<accession>A0A090CJF7</accession>
<dbReference type="STRING" id="515849.A0A090CJF7"/>
<evidence type="ECO:0000256" key="2">
    <source>
        <dbReference type="ARBA" id="ARBA00022801"/>
    </source>
</evidence>
<keyword evidence="8" id="KW-1185">Reference proteome</keyword>
<evidence type="ECO:0000259" key="5">
    <source>
        <dbReference type="PROSITE" id="PS51192"/>
    </source>
</evidence>
<evidence type="ECO:0000259" key="6">
    <source>
        <dbReference type="PROSITE" id="PS51194"/>
    </source>
</evidence>
<dbReference type="Pfam" id="PF00176">
    <property type="entry name" value="SNF2-rel_dom"/>
    <property type="match status" value="1"/>
</dbReference>
<dbReference type="CDD" id="cd18793">
    <property type="entry name" value="SF2_C_SNF"/>
    <property type="match status" value="1"/>
</dbReference>
<dbReference type="InParanoid" id="A0A090CJF7"/>
<protein>
    <submittedName>
        <fullName evidence="7">ATP-dependent helicase</fullName>
    </submittedName>
</protein>
<keyword evidence="2" id="KW-0378">Hydrolase</keyword>
<dbReference type="InterPro" id="IPR027417">
    <property type="entry name" value="P-loop_NTPase"/>
</dbReference>
<name>A0A090CJF7_PODAN</name>
<dbReference type="PANTHER" id="PTHR45626:SF14">
    <property type="entry name" value="ATP-DEPENDENT DNA HELICASE (EUROFUNG)"/>
    <property type="match status" value="1"/>
</dbReference>
<feature type="region of interest" description="Disordered" evidence="4">
    <location>
        <begin position="778"/>
        <end position="949"/>
    </location>
</feature>
<feature type="compositionally biased region" description="Acidic residues" evidence="4">
    <location>
        <begin position="814"/>
        <end position="844"/>
    </location>
</feature>
<feature type="region of interest" description="Disordered" evidence="4">
    <location>
        <begin position="152"/>
        <end position="176"/>
    </location>
</feature>
<dbReference type="Proteomes" id="UP000001197">
    <property type="component" value="Chromosome 4"/>
</dbReference>
<dbReference type="AlphaFoldDB" id="A0A090CJF7"/>
<reference evidence="7 8" key="1">
    <citation type="journal article" date="2008" name="Genome Biol.">
        <title>The genome sequence of the model ascomycete fungus Podospora anserina.</title>
        <authorList>
            <person name="Espagne E."/>
            <person name="Lespinet O."/>
            <person name="Malagnac F."/>
            <person name="Da Silva C."/>
            <person name="Jaillon O."/>
            <person name="Porcel B.M."/>
            <person name="Couloux A."/>
            <person name="Aury J.-M."/>
            <person name="Segurens B."/>
            <person name="Poulain J."/>
            <person name="Anthouard V."/>
            <person name="Grossetete S."/>
            <person name="Khalili H."/>
            <person name="Coppin E."/>
            <person name="Dequard-Chablat M."/>
            <person name="Picard M."/>
            <person name="Contamine V."/>
            <person name="Arnaise S."/>
            <person name="Bourdais A."/>
            <person name="Berteaux-Lecellier V."/>
            <person name="Gautheret D."/>
            <person name="de Vries R.P."/>
            <person name="Battaglia E."/>
            <person name="Coutinho P.M."/>
            <person name="Danchin E.G.J."/>
            <person name="Henrissat B."/>
            <person name="El Khoury R."/>
            <person name="Sainsard-Chanet A."/>
            <person name="Boivin A."/>
            <person name="Pinan-Lucarre B."/>
            <person name="Sellem C.H."/>
            <person name="Debuchy R."/>
            <person name="Wincker P."/>
            <person name="Weissenbach J."/>
            <person name="Silar P."/>
        </authorList>
    </citation>
    <scope>NUCLEOTIDE SEQUENCE [LARGE SCALE GENOMIC DNA]</scope>
    <source>
        <strain evidence="8">S / ATCC MYA-4624 / DSM 980 / FGSC 10383</strain>
    </source>
</reference>
<dbReference type="GO" id="GO:0005524">
    <property type="term" value="F:ATP binding"/>
    <property type="evidence" value="ECO:0007669"/>
    <property type="project" value="UniProtKB-KW"/>
</dbReference>
<dbReference type="Pfam" id="PF00271">
    <property type="entry name" value="Helicase_C"/>
    <property type="match status" value="1"/>
</dbReference>
<dbReference type="GO" id="GO:0006281">
    <property type="term" value="P:DNA repair"/>
    <property type="evidence" value="ECO:0007669"/>
    <property type="project" value="TreeGrafter"/>
</dbReference>
<feature type="compositionally biased region" description="Basic and acidic residues" evidence="4">
    <location>
        <begin position="272"/>
        <end position="287"/>
    </location>
</feature>
<dbReference type="InterPro" id="IPR014001">
    <property type="entry name" value="Helicase_ATP-bd"/>
</dbReference>
<dbReference type="GO" id="GO:0005634">
    <property type="term" value="C:nucleus"/>
    <property type="evidence" value="ECO:0007669"/>
    <property type="project" value="TreeGrafter"/>
</dbReference>
<dbReference type="InterPro" id="IPR050628">
    <property type="entry name" value="SNF2_RAD54_helicase_TF"/>
</dbReference>
<evidence type="ECO:0000256" key="3">
    <source>
        <dbReference type="ARBA" id="ARBA00022840"/>
    </source>
</evidence>
<dbReference type="GO" id="GO:0008094">
    <property type="term" value="F:ATP-dependent activity, acting on DNA"/>
    <property type="evidence" value="ECO:0007669"/>
    <property type="project" value="TreeGrafter"/>
</dbReference>
<evidence type="ECO:0000256" key="4">
    <source>
        <dbReference type="SAM" id="MobiDB-lite"/>
    </source>
</evidence>
<organism evidence="7 8">
    <name type="scientific">Podospora anserina (strain S / ATCC MYA-4624 / DSM 980 / FGSC 10383)</name>
    <name type="common">Pleurage anserina</name>
    <dbReference type="NCBI Taxonomy" id="515849"/>
    <lineage>
        <taxon>Eukaryota</taxon>
        <taxon>Fungi</taxon>
        <taxon>Dikarya</taxon>
        <taxon>Ascomycota</taxon>
        <taxon>Pezizomycotina</taxon>
        <taxon>Sordariomycetes</taxon>
        <taxon>Sordariomycetidae</taxon>
        <taxon>Sordariales</taxon>
        <taxon>Podosporaceae</taxon>
        <taxon>Podospora</taxon>
        <taxon>Podospora anserina</taxon>
    </lineage>
</organism>
<evidence type="ECO:0000313" key="7">
    <source>
        <dbReference type="EMBL" id="CDP28305.1"/>
    </source>
</evidence>
<dbReference type="GO" id="GO:0004386">
    <property type="term" value="F:helicase activity"/>
    <property type="evidence" value="ECO:0007669"/>
    <property type="project" value="UniProtKB-KW"/>
</dbReference>
<keyword evidence="3" id="KW-0067">ATP-binding</keyword>
<dbReference type="PROSITE" id="PS51194">
    <property type="entry name" value="HELICASE_CTER"/>
    <property type="match status" value="1"/>
</dbReference>
<feature type="domain" description="Helicase ATP-binding" evidence="5">
    <location>
        <begin position="326"/>
        <end position="513"/>
    </location>
</feature>
<feature type="compositionally biased region" description="Acidic residues" evidence="4">
    <location>
        <begin position="893"/>
        <end position="902"/>
    </location>
</feature>
<sequence length="1172" mass="130130">MRYLTTSPYSKPTAAGARLQLRLPTKKKTRTELRQSFYDLIQPATISYFPSPTTTATTTTLTTNLTAKMVRPARKASFSDDDLEFLSSQAANMSIGPTETPARRPQPTFGTNTFNTPARRHAGGQSAFANSNNNNFNTPGTVIDLTDSPAAPAAPTPVPTFGHPTQLPSRFGPKNKNSDHLFIQRKTRPEFHADLYRNSGPLKPKNVPPKKPELPMFSSLSEEAQPVYQYTKPGGGGGYGDTTFYTDPAKANADLKALLEGGMEDEEEEDDAPPKNKEEKKTAGPEEKEPEEGVQEDGTLVGIKVKLLPHQVVGVKWMKNRELGPLKKGRVPKGGILADDMGLGKTLQSISLIVSNPMPEEGGKGWKKHFSEVKRGTLVVAPLALIRQWEAEIKEKVDGEVLGLKVCVHHGPNRTKDAKQLAKFDVVITTYQILVSEHGNSHPDPAKSPQVGCFGVYWYRVILDEAHSIKNRNAKATKACCGLRAEYRWCLTGTPMQNNLDELQSLVHFLRVPPYDELGEWRKDIDGPMKQGKGHVAIKRLHNLLRCFMKRRTKEILKEEGALVAGGKKALDAMKAKMEEERGGDGEEREMPKPAFKITERKVVTVETKFSEAEREFYDALEARADKSLEKMMKGRIDYANALVLLLRLRQACNHPRLTDTKLEKDQEALAVDSTAQPKGKARDDLDDLADAFGGMGIRTRKCEMWMGIRTRKCEMCLSELSKKEMGSGQVKCSDCIDSMQKVISESPSKKKKKTDGRRVSVVKEEIKIEKVAASKKRSKARRIVEDSDEEEEGSWLVGEDQQGALRLGKCGGSEDEDAEGGGDDIASEDSEHSSEEDDDDESQLDSFIVKDDSQADVHGSRSESDSGSEEDESFVSVSRVSQSQVASQDTEGSGEDEEEISASELISSDPDDDSDDDLPIQRRSRRPGQQEPERKKKSKSAKSSGGITQSAKIRELLSILRKEAHEHKFIVFSQFTSMLDLIEPFLRSQPGMKAVRYDGKMPNDAREAALKALRTDPHTRILLCSLKCGSLGLNLTAATRVIIVEPFWNPFVEEQAIDRVHRLTQTVDVIVYKLTVQDTVEARILELQNKKRMLAEATIEGGMRKKGKNQLKLGLQEILDLFKHDARASLGVDGLEGNDGMNVARDVGEFVGGKHGVRRPRKEHDVYGRRW</sequence>
<dbReference type="SMART" id="SM00487">
    <property type="entry name" value="DEXDc"/>
    <property type="match status" value="1"/>
</dbReference>
<dbReference type="EMBL" id="FO904939">
    <property type="protein sequence ID" value="CDP28305.1"/>
    <property type="molecule type" value="Genomic_DNA"/>
</dbReference>
<feature type="compositionally biased region" description="Low complexity" evidence="4">
    <location>
        <begin position="875"/>
        <end position="889"/>
    </location>
</feature>
<reference evidence="8" key="2">
    <citation type="journal article" date="2014" name="Genetics">
        <title>Maintaining two mating types: Structure of the mating type locus and its role in heterokaryosis in Podospora anserina.</title>
        <authorList>
            <person name="Grognet P."/>
            <person name="Bidard F."/>
            <person name="Kuchly C."/>
            <person name="Tong L.C.H."/>
            <person name="Coppin E."/>
            <person name="Benkhali J.A."/>
            <person name="Couloux A."/>
            <person name="Wincker P."/>
            <person name="Debuchy R."/>
            <person name="Silar P."/>
        </authorList>
    </citation>
    <scope>GENOME REANNOTATION</scope>
    <source>
        <strain evidence="8">S / ATCC MYA-4624 / DSM 980 / FGSC 10383</strain>
    </source>
</reference>
<dbReference type="PANTHER" id="PTHR45626">
    <property type="entry name" value="TRANSCRIPTION TERMINATION FACTOR 2-RELATED"/>
    <property type="match status" value="1"/>
</dbReference>
<proteinExistence type="predicted"/>
<dbReference type="InterPro" id="IPR001650">
    <property type="entry name" value="Helicase_C-like"/>
</dbReference>
<evidence type="ECO:0000256" key="1">
    <source>
        <dbReference type="ARBA" id="ARBA00022741"/>
    </source>
</evidence>
<dbReference type="Gene3D" id="3.40.50.300">
    <property type="entry name" value="P-loop containing nucleotide triphosphate hydrolases"/>
    <property type="match status" value="2"/>
</dbReference>
<dbReference type="FunFam" id="3.40.50.10810:FF:000053">
    <property type="entry name" value="SNF2 family helicase/ATPase, putative"/>
    <property type="match status" value="1"/>
</dbReference>
<dbReference type="SUPFAM" id="SSF52540">
    <property type="entry name" value="P-loop containing nucleoside triphosphate hydrolases"/>
    <property type="match status" value="2"/>
</dbReference>
<dbReference type="PROSITE" id="PS51192">
    <property type="entry name" value="HELICASE_ATP_BIND_1"/>
    <property type="match status" value="1"/>
</dbReference>
<feature type="compositionally biased region" description="Acidic residues" evidence="4">
    <location>
        <begin position="910"/>
        <end position="919"/>
    </location>
</feature>
<dbReference type="InterPro" id="IPR038718">
    <property type="entry name" value="SNF2-like_sf"/>
</dbReference>
<dbReference type="CDD" id="cd18008">
    <property type="entry name" value="DEXDc_SHPRH-like"/>
    <property type="match status" value="1"/>
</dbReference>
<dbReference type="InterPro" id="IPR049730">
    <property type="entry name" value="SNF2/RAD54-like_C"/>
</dbReference>
<feature type="domain" description="Helicase C-terminal" evidence="6">
    <location>
        <begin position="953"/>
        <end position="1101"/>
    </location>
</feature>
<dbReference type="eggNOG" id="KOG1001">
    <property type="taxonomic scope" value="Eukaryota"/>
</dbReference>
<feature type="compositionally biased region" description="Basic and acidic residues" evidence="4">
    <location>
        <begin position="849"/>
        <end position="865"/>
    </location>
</feature>